<dbReference type="GO" id="GO:0019674">
    <property type="term" value="P:NAD+ metabolic process"/>
    <property type="evidence" value="ECO:0007669"/>
    <property type="project" value="InterPro"/>
</dbReference>
<dbReference type="InterPro" id="IPR017437">
    <property type="entry name" value="ATP-NAD_kinase_PpnK-typ_C"/>
</dbReference>
<dbReference type="Gene3D" id="2.60.200.30">
    <property type="entry name" value="Probable inorganic polyphosphate/atp-NAD kinase, domain 2"/>
    <property type="match status" value="1"/>
</dbReference>
<feature type="binding site" evidence="6">
    <location>
        <position position="69"/>
    </location>
    <ligand>
        <name>NAD(+)</name>
        <dbReference type="ChEBI" id="CHEBI:57540"/>
    </ligand>
</feature>
<evidence type="ECO:0000256" key="5">
    <source>
        <dbReference type="ARBA" id="ARBA00047925"/>
    </source>
</evidence>
<dbReference type="KEGG" id="acaf:CA12_34720"/>
<accession>A0A517PDE7</accession>
<dbReference type="GO" id="GO:0051287">
    <property type="term" value="F:NAD binding"/>
    <property type="evidence" value="ECO:0007669"/>
    <property type="project" value="UniProtKB-ARBA"/>
</dbReference>
<evidence type="ECO:0000256" key="6">
    <source>
        <dbReference type="HAMAP-Rule" id="MF_00361"/>
    </source>
</evidence>
<dbReference type="HAMAP" id="MF_00361">
    <property type="entry name" value="NAD_kinase"/>
    <property type="match status" value="1"/>
</dbReference>
<dbReference type="GO" id="GO:0046872">
    <property type="term" value="F:metal ion binding"/>
    <property type="evidence" value="ECO:0007669"/>
    <property type="project" value="UniProtKB-UniRule"/>
</dbReference>
<name>A0A517PDE7_9PLAN</name>
<comment type="subcellular location">
    <subcellularLocation>
        <location evidence="6">Cytoplasm</location>
    </subcellularLocation>
</comment>
<dbReference type="EC" id="2.7.1.23" evidence="6"/>
<feature type="binding site" evidence="6">
    <location>
        <begin position="187"/>
        <end position="192"/>
    </location>
    <ligand>
        <name>NAD(+)</name>
        <dbReference type="ChEBI" id="CHEBI:57540"/>
    </ligand>
</feature>
<comment type="similarity">
    <text evidence="6">Belongs to the NAD kinase family.</text>
</comment>
<dbReference type="Pfam" id="PF20143">
    <property type="entry name" value="NAD_kinase_C"/>
    <property type="match status" value="1"/>
</dbReference>
<comment type="caution">
    <text evidence="6">Lacks conserved residue(s) required for the propagation of feature annotation.</text>
</comment>
<evidence type="ECO:0000256" key="2">
    <source>
        <dbReference type="ARBA" id="ARBA00022777"/>
    </source>
</evidence>
<dbReference type="AlphaFoldDB" id="A0A517PDE7"/>
<keyword evidence="2 6" id="KW-0418">Kinase</keyword>
<proteinExistence type="inferred from homology"/>
<reference evidence="7 8" key="1">
    <citation type="submission" date="2019-02" db="EMBL/GenBank/DDBJ databases">
        <title>Deep-cultivation of Planctomycetes and their phenomic and genomic characterization uncovers novel biology.</title>
        <authorList>
            <person name="Wiegand S."/>
            <person name="Jogler M."/>
            <person name="Boedeker C."/>
            <person name="Pinto D."/>
            <person name="Vollmers J."/>
            <person name="Rivas-Marin E."/>
            <person name="Kohn T."/>
            <person name="Peeters S.H."/>
            <person name="Heuer A."/>
            <person name="Rast P."/>
            <person name="Oberbeckmann S."/>
            <person name="Bunk B."/>
            <person name="Jeske O."/>
            <person name="Meyerdierks A."/>
            <person name="Storesund J.E."/>
            <person name="Kallscheuer N."/>
            <person name="Luecker S."/>
            <person name="Lage O.M."/>
            <person name="Pohl T."/>
            <person name="Merkel B.J."/>
            <person name="Hornburger P."/>
            <person name="Mueller R.-W."/>
            <person name="Bruemmer F."/>
            <person name="Labrenz M."/>
            <person name="Spormann A.M."/>
            <person name="Op den Camp H."/>
            <person name="Overmann J."/>
            <person name="Amann R."/>
            <person name="Jetten M.S.M."/>
            <person name="Mascher T."/>
            <person name="Medema M.H."/>
            <person name="Devos D.P."/>
            <person name="Kaster A.-K."/>
            <person name="Ovreas L."/>
            <person name="Rohde M."/>
            <person name="Galperin M.Y."/>
            <person name="Jogler C."/>
        </authorList>
    </citation>
    <scope>NUCLEOTIDE SEQUENCE [LARGE SCALE GENOMIC DNA]</scope>
    <source>
        <strain evidence="7 8">CA12</strain>
    </source>
</reference>
<dbReference type="GO" id="GO:0005524">
    <property type="term" value="F:ATP binding"/>
    <property type="evidence" value="ECO:0007669"/>
    <property type="project" value="UniProtKB-KW"/>
</dbReference>
<evidence type="ECO:0000256" key="1">
    <source>
        <dbReference type="ARBA" id="ARBA00022679"/>
    </source>
</evidence>
<dbReference type="PANTHER" id="PTHR20275:SF0">
    <property type="entry name" value="NAD KINASE"/>
    <property type="match status" value="1"/>
</dbReference>
<feature type="active site" description="Proton acceptor" evidence="6">
    <location>
        <position position="64"/>
    </location>
</feature>
<dbReference type="Gene3D" id="3.40.50.10330">
    <property type="entry name" value="Probable inorganic polyphosphate/atp-NAD kinase, domain 1"/>
    <property type="match status" value="1"/>
</dbReference>
<comment type="catalytic activity">
    <reaction evidence="5 6">
        <text>NAD(+) + ATP = ADP + NADP(+) + H(+)</text>
        <dbReference type="Rhea" id="RHEA:18629"/>
        <dbReference type="ChEBI" id="CHEBI:15378"/>
        <dbReference type="ChEBI" id="CHEBI:30616"/>
        <dbReference type="ChEBI" id="CHEBI:57540"/>
        <dbReference type="ChEBI" id="CHEBI:58349"/>
        <dbReference type="ChEBI" id="CHEBI:456216"/>
        <dbReference type="EC" id="2.7.1.23"/>
    </reaction>
</comment>
<keyword evidence="6" id="KW-0963">Cytoplasm</keyword>
<sequence>MPHADPLRLVVLARDGSDRVQTAWREVRTFLEGRTDVELLAAALDEDLPAAPEGTELAVVLGGDGAMLRASHMFGTGQVPLLGVNLGRLGFLADLSPQEFFERFDELAHRAYEIREHLMFRVRLRRNGEYVRDETGAGGEEGFLGLNELAVSSRTLHMIEVRLEIGGVPVTTYNGDGLIVSTPVGSTAHNLSAGGPILRQDLRAFVVTPICPHTLTVRPLVDVADAVYTLALENDCDGATATVDGRTRLPMSCGDVLELSAAEVACPLVKLPGANFYAALHNKLGWGGQPRYRR</sequence>
<dbReference type="PANTHER" id="PTHR20275">
    <property type="entry name" value="NAD KINASE"/>
    <property type="match status" value="1"/>
</dbReference>
<protein>
    <recommendedName>
        <fullName evidence="6">NAD kinase</fullName>
        <ecNumber evidence="6">2.7.1.23</ecNumber>
    </recommendedName>
    <alternativeName>
        <fullName evidence="6">ATP-dependent NAD kinase</fullName>
    </alternativeName>
</protein>
<feature type="binding site" evidence="6">
    <location>
        <position position="176"/>
    </location>
    <ligand>
        <name>NAD(+)</name>
        <dbReference type="ChEBI" id="CHEBI:57540"/>
    </ligand>
</feature>
<evidence type="ECO:0000313" key="8">
    <source>
        <dbReference type="Proteomes" id="UP000318741"/>
    </source>
</evidence>
<comment type="function">
    <text evidence="6">Involved in the regulation of the intracellular balance of NAD and NADP, and is a key enzyme in the biosynthesis of NADP. Catalyzes specifically the phosphorylation on 2'-hydroxyl of the adenosine moiety of NAD to yield NADP.</text>
</comment>
<dbReference type="GO" id="GO:0006741">
    <property type="term" value="P:NADP+ biosynthetic process"/>
    <property type="evidence" value="ECO:0007669"/>
    <property type="project" value="UniProtKB-UniRule"/>
</dbReference>
<dbReference type="GO" id="GO:0005737">
    <property type="term" value="C:cytoplasm"/>
    <property type="evidence" value="ECO:0007669"/>
    <property type="project" value="UniProtKB-SubCell"/>
</dbReference>
<keyword evidence="8" id="KW-1185">Reference proteome</keyword>
<keyword evidence="6" id="KW-0547">Nucleotide-binding</keyword>
<dbReference type="InterPro" id="IPR017438">
    <property type="entry name" value="ATP-NAD_kinase_N"/>
</dbReference>
<feature type="binding site" evidence="6">
    <location>
        <begin position="64"/>
        <end position="65"/>
    </location>
    <ligand>
        <name>NAD(+)</name>
        <dbReference type="ChEBI" id="CHEBI:57540"/>
    </ligand>
</feature>
<dbReference type="Pfam" id="PF01513">
    <property type="entry name" value="NAD_kinase"/>
    <property type="match status" value="1"/>
</dbReference>
<keyword evidence="6" id="KW-0067">ATP-binding</keyword>
<comment type="cofactor">
    <cofactor evidence="6">
        <name>a divalent metal cation</name>
        <dbReference type="ChEBI" id="CHEBI:60240"/>
    </cofactor>
</comment>
<evidence type="ECO:0000256" key="3">
    <source>
        <dbReference type="ARBA" id="ARBA00022857"/>
    </source>
</evidence>
<evidence type="ECO:0000313" key="7">
    <source>
        <dbReference type="EMBL" id="QDT17351.1"/>
    </source>
</evidence>
<gene>
    <name evidence="7" type="primary">ppnK</name>
    <name evidence="6" type="synonym">nadK</name>
    <name evidence="7" type="ORF">CA12_34720</name>
</gene>
<organism evidence="7 8">
    <name type="scientific">Alienimonas californiensis</name>
    <dbReference type="NCBI Taxonomy" id="2527989"/>
    <lineage>
        <taxon>Bacteria</taxon>
        <taxon>Pseudomonadati</taxon>
        <taxon>Planctomycetota</taxon>
        <taxon>Planctomycetia</taxon>
        <taxon>Planctomycetales</taxon>
        <taxon>Planctomycetaceae</taxon>
        <taxon>Alienimonas</taxon>
    </lineage>
</organism>
<dbReference type="InterPro" id="IPR002504">
    <property type="entry name" value="NADK"/>
</dbReference>
<dbReference type="RefSeq" id="WP_145360231.1">
    <property type="nucleotide sequence ID" value="NZ_CP036265.1"/>
</dbReference>
<keyword evidence="3 6" id="KW-0521">NADP</keyword>
<feature type="binding site" evidence="6">
    <location>
        <begin position="147"/>
        <end position="148"/>
    </location>
    <ligand>
        <name>NAD(+)</name>
        <dbReference type="ChEBI" id="CHEBI:57540"/>
    </ligand>
</feature>
<keyword evidence="4 6" id="KW-0520">NAD</keyword>
<dbReference type="Proteomes" id="UP000318741">
    <property type="component" value="Chromosome"/>
</dbReference>
<dbReference type="GO" id="GO:0003951">
    <property type="term" value="F:NAD+ kinase activity"/>
    <property type="evidence" value="ECO:0007669"/>
    <property type="project" value="UniProtKB-UniRule"/>
</dbReference>
<keyword evidence="1 6" id="KW-0808">Transferase</keyword>
<evidence type="ECO:0000256" key="4">
    <source>
        <dbReference type="ARBA" id="ARBA00023027"/>
    </source>
</evidence>
<dbReference type="InterPro" id="IPR016064">
    <property type="entry name" value="NAD/diacylglycerol_kinase_sf"/>
</dbReference>
<feature type="binding site" evidence="6">
    <location>
        <position position="184"/>
    </location>
    <ligand>
        <name>NAD(+)</name>
        <dbReference type="ChEBI" id="CHEBI:57540"/>
    </ligand>
</feature>
<dbReference type="SUPFAM" id="SSF111331">
    <property type="entry name" value="NAD kinase/diacylglycerol kinase-like"/>
    <property type="match status" value="1"/>
</dbReference>
<dbReference type="EMBL" id="CP036265">
    <property type="protein sequence ID" value="QDT17351.1"/>
    <property type="molecule type" value="Genomic_DNA"/>
</dbReference>
<dbReference type="OrthoDB" id="9774737at2"/>